<dbReference type="EMBL" id="JAEILH010000093">
    <property type="protein sequence ID" value="MBI6628227.1"/>
    <property type="molecule type" value="Genomic_DNA"/>
</dbReference>
<sequence length="66" mass="7496">MQNHPAGHKHGRCGRAGDTPSHFNLRPFKKPRKGHIAGTKKNSISSGNNNEILERTRWKHSPQQNF</sequence>
<comment type="caution">
    <text evidence="2">The sequence shown here is derived from an EMBL/GenBank/DDBJ whole genome shotgun (WGS) entry which is preliminary data.</text>
</comment>
<evidence type="ECO:0008006" key="4">
    <source>
        <dbReference type="Google" id="ProtNLM"/>
    </source>
</evidence>
<gene>
    <name evidence="2" type="ORF">YA0853_31945</name>
</gene>
<organism evidence="2 3">
    <name type="scientific">Pseudomonas rhodesiae</name>
    <dbReference type="NCBI Taxonomy" id="76760"/>
    <lineage>
        <taxon>Bacteria</taxon>
        <taxon>Pseudomonadati</taxon>
        <taxon>Pseudomonadota</taxon>
        <taxon>Gammaproteobacteria</taxon>
        <taxon>Pseudomonadales</taxon>
        <taxon>Pseudomonadaceae</taxon>
        <taxon>Pseudomonas</taxon>
    </lineage>
</organism>
<dbReference type="RefSeq" id="WP_184316081.1">
    <property type="nucleotide sequence ID" value="NZ_JAEILH010000093.1"/>
</dbReference>
<proteinExistence type="predicted"/>
<evidence type="ECO:0000256" key="1">
    <source>
        <dbReference type="SAM" id="MobiDB-lite"/>
    </source>
</evidence>
<protein>
    <recommendedName>
        <fullName evidence="4">HNH endonuclease</fullName>
    </recommendedName>
</protein>
<reference evidence="2" key="1">
    <citation type="submission" date="2020-12" db="EMBL/GenBank/DDBJ databases">
        <title>Comparative genomic insights into the epidemiology and virulence of plant pathogenic Pseudomonads from Turkey.</title>
        <authorList>
            <person name="Dillon M."/>
            <person name="Ruiz-Bedoya T."/>
            <person name="Bendalovic-Torma C."/>
            <person name="Guttman K.M."/>
            <person name="Kwak H."/>
            <person name="Middleton M.A."/>
            <person name="Wang P.W."/>
            <person name="Horuz S."/>
            <person name="Aysan Y."/>
            <person name="Guttman D.S."/>
        </authorList>
    </citation>
    <scope>NUCLEOTIDE SEQUENCE</scope>
    <source>
        <strain evidence="2">S5_IA_3a</strain>
    </source>
</reference>
<dbReference type="AlphaFoldDB" id="A0A8I1EAW8"/>
<evidence type="ECO:0000313" key="2">
    <source>
        <dbReference type="EMBL" id="MBI6628227.1"/>
    </source>
</evidence>
<feature type="compositionally biased region" description="Basic residues" evidence="1">
    <location>
        <begin position="1"/>
        <end position="13"/>
    </location>
</feature>
<name>A0A8I1EAW8_9PSED</name>
<dbReference type="Proteomes" id="UP000645865">
    <property type="component" value="Unassembled WGS sequence"/>
</dbReference>
<accession>A0A8I1EAW8</accession>
<feature type="region of interest" description="Disordered" evidence="1">
    <location>
        <begin position="1"/>
        <end position="66"/>
    </location>
</feature>
<feature type="compositionally biased region" description="Polar residues" evidence="1">
    <location>
        <begin position="40"/>
        <end position="51"/>
    </location>
</feature>
<evidence type="ECO:0000313" key="3">
    <source>
        <dbReference type="Proteomes" id="UP000645865"/>
    </source>
</evidence>